<reference evidence="8" key="1">
    <citation type="submission" date="2016-11" db="EMBL/GenBank/DDBJ databases">
        <authorList>
            <person name="Varghese N."/>
            <person name="Submissions S."/>
        </authorList>
    </citation>
    <scope>NUCLEOTIDE SEQUENCE [LARGE SCALE GENOMIC DNA]</scope>
    <source>
        <strain evidence="8">DSM 22363</strain>
    </source>
</reference>
<feature type="transmembrane region" description="Helical" evidence="5">
    <location>
        <begin position="74"/>
        <end position="94"/>
    </location>
</feature>
<dbReference type="AlphaFoldDB" id="A0A1N6DGF8"/>
<keyword evidence="2 5" id="KW-1133">Transmembrane helix</keyword>
<dbReference type="InterPro" id="IPR036259">
    <property type="entry name" value="MFS_trans_sf"/>
</dbReference>
<dbReference type="PANTHER" id="PTHR11360:SF284">
    <property type="entry name" value="EG:103B4.3 PROTEIN-RELATED"/>
    <property type="match status" value="1"/>
</dbReference>
<dbReference type="InterPro" id="IPR050327">
    <property type="entry name" value="Proton-linked_MCT"/>
</dbReference>
<dbReference type="GO" id="GO:0022857">
    <property type="term" value="F:transmembrane transporter activity"/>
    <property type="evidence" value="ECO:0007669"/>
    <property type="project" value="InterPro"/>
</dbReference>
<feature type="transmembrane region" description="Helical" evidence="5">
    <location>
        <begin position="326"/>
        <end position="342"/>
    </location>
</feature>
<proteinExistence type="predicted"/>
<keyword evidence="1 5" id="KW-0812">Transmembrane</keyword>
<evidence type="ECO:0000259" key="6">
    <source>
        <dbReference type="PROSITE" id="PS50850"/>
    </source>
</evidence>
<sequence length="446" mass="47743">MDAPDTQPAQNEPARPATDPAAPSPPDRLFYGWINTALLFFIYFAASGFVYFAYAVIFPAMVEAMDWNRGSASIAHSIGFVVLGLCYPFTAWMIGKRGVRFTMTAGLVLMLAGLLAIILLVTEVWQWTIIWGLVIGLSLALTSPLCGHTLAISWFNIRRATVLGIVVTGSAAGGFVAQPVLAAIMTRFGTWQSGWAASAVIVLIALVLARFLINRPQDIGQHPDNVDPEKARLSADRAATKPRTYRSAHNWTIRQVFGTVSVYLLMLINVTYLGTGTFLLTHGALYLSDAGIPGLQIASLMGAFILGSGSGRIPAGWLGDRFEMRWLMAIIMGLMFGSFLLFGSTDSFALLIISGFVFGACYGGLFALAPALISNFFGEASFARINAVFAPLLLPFVATVPAGAGYAYEATGSYDLAFLIGTALLALSVVAAILLKPPVFRPAESD</sequence>
<dbReference type="PANTHER" id="PTHR11360">
    <property type="entry name" value="MONOCARBOXYLATE TRANSPORTER"/>
    <property type="match status" value="1"/>
</dbReference>
<dbReference type="InterPro" id="IPR011701">
    <property type="entry name" value="MFS"/>
</dbReference>
<feature type="transmembrane region" description="Helical" evidence="5">
    <location>
        <begin position="101"/>
        <end position="122"/>
    </location>
</feature>
<evidence type="ECO:0000256" key="1">
    <source>
        <dbReference type="ARBA" id="ARBA00022692"/>
    </source>
</evidence>
<organism evidence="7 8">
    <name type="scientific">Parasphingorhabdus marina DSM 22363</name>
    <dbReference type="NCBI Taxonomy" id="1123272"/>
    <lineage>
        <taxon>Bacteria</taxon>
        <taxon>Pseudomonadati</taxon>
        <taxon>Pseudomonadota</taxon>
        <taxon>Alphaproteobacteria</taxon>
        <taxon>Sphingomonadales</taxon>
        <taxon>Sphingomonadaceae</taxon>
        <taxon>Parasphingorhabdus</taxon>
    </lineage>
</organism>
<keyword evidence="3 5" id="KW-0472">Membrane</keyword>
<feature type="region of interest" description="Disordered" evidence="4">
    <location>
        <begin position="1"/>
        <end position="23"/>
    </location>
</feature>
<feature type="transmembrane region" description="Helical" evidence="5">
    <location>
        <begin position="385"/>
        <end position="404"/>
    </location>
</feature>
<feature type="transmembrane region" description="Helical" evidence="5">
    <location>
        <begin position="38"/>
        <end position="62"/>
    </location>
</feature>
<keyword evidence="8" id="KW-1185">Reference proteome</keyword>
<dbReference type="RefSeq" id="WP_074204751.1">
    <property type="nucleotide sequence ID" value="NZ_FSQW01000001.1"/>
</dbReference>
<feature type="transmembrane region" description="Helical" evidence="5">
    <location>
        <begin position="416"/>
        <end position="435"/>
    </location>
</feature>
<feature type="transmembrane region" description="Helical" evidence="5">
    <location>
        <begin position="348"/>
        <end position="373"/>
    </location>
</feature>
<dbReference type="PROSITE" id="PS50850">
    <property type="entry name" value="MFS"/>
    <property type="match status" value="1"/>
</dbReference>
<evidence type="ECO:0000313" key="8">
    <source>
        <dbReference type="Proteomes" id="UP000185192"/>
    </source>
</evidence>
<feature type="transmembrane region" description="Helical" evidence="5">
    <location>
        <begin position="194"/>
        <end position="213"/>
    </location>
</feature>
<name>A0A1N6DGF8_9SPHN</name>
<dbReference type="Pfam" id="PF07690">
    <property type="entry name" value="MFS_1"/>
    <property type="match status" value="1"/>
</dbReference>
<evidence type="ECO:0000256" key="2">
    <source>
        <dbReference type="ARBA" id="ARBA00022989"/>
    </source>
</evidence>
<evidence type="ECO:0000313" key="7">
    <source>
        <dbReference type="EMBL" id="SIN69816.1"/>
    </source>
</evidence>
<feature type="transmembrane region" description="Helical" evidence="5">
    <location>
        <begin position="128"/>
        <end position="155"/>
    </location>
</feature>
<protein>
    <submittedName>
        <fullName evidence="7">Sugar phosphate permease</fullName>
    </submittedName>
</protein>
<dbReference type="Proteomes" id="UP000185192">
    <property type="component" value="Unassembled WGS sequence"/>
</dbReference>
<dbReference type="InterPro" id="IPR020846">
    <property type="entry name" value="MFS_dom"/>
</dbReference>
<evidence type="ECO:0000256" key="4">
    <source>
        <dbReference type="SAM" id="MobiDB-lite"/>
    </source>
</evidence>
<feature type="domain" description="Major facilitator superfamily (MFS) profile" evidence="6">
    <location>
        <begin position="255"/>
        <end position="446"/>
    </location>
</feature>
<dbReference type="OrthoDB" id="146345at2"/>
<feature type="transmembrane region" description="Helical" evidence="5">
    <location>
        <begin position="251"/>
        <end position="272"/>
    </location>
</feature>
<evidence type="ECO:0000256" key="5">
    <source>
        <dbReference type="SAM" id="Phobius"/>
    </source>
</evidence>
<dbReference type="SUPFAM" id="SSF103473">
    <property type="entry name" value="MFS general substrate transporter"/>
    <property type="match status" value="1"/>
</dbReference>
<evidence type="ECO:0000256" key="3">
    <source>
        <dbReference type="ARBA" id="ARBA00023136"/>
    </source>
</evidence>
<feature type="transmembrane region" description="Helical" evidence="5">
    <location>
        <begin position="162"/>
        <end position="188"/>
    </location>
</feature>
<gene>
    <name evidence="7" type="ORF">SAMN02745824_1899</name>
</gene>
<accession>A0A1N6DGF8</accession>
<dbReference type="Gene3D" id="1.20.1250.20">
    <property type="entry name" value="MFS general substrate transporter like domains"/>
    <property type="match status" value="2"/>
</dbReference>
<dbReference type="EMBL" id="FSQW01000001">
    <property type="protein sequence ID" value="SIN69816.1"/>
    <property type="molecule type" value="Genomic_DNA"/>
</dbReference>